<organism evidence="2 3">
    <name type="scientific">Streptomyces virginiae</name>
    <name type="common">Streptomyces cinnamonensis</name>
    <dbReference type="NCBI Taxonomy" id="1961"/>
    <lineage>
        <taxon>Bacteria</taxon>
        <taxon>Bacillati</taxon>
        <taxon>Actinomycetota</taxon>
        <taxon>Actinomycetes</taxon>
        <taxon>Kitasatosporales</taxon>
        <taxon>Streptomycetaceae</taxon>
        <taxon>Streptomyces</taxon>
    </lineage>
</organism>
<feature type="region of interest" description="Disordered" evidence="1">
    <location>
        <begin position="1"/>
        <end position="37"/>
    </location>
</feature>
<proteinExistence type="predicted"/>
<dbReference type="Proteomes" id="UP000660554">
    <property type="component" value="Unassembled WGS sequence"/>
</dbReference>
<keyword evidence="3" id="KW-1185">Reference proteome</keyword>
<dbReference type="EMBL" id="BNDV01000018">
    <property type="protein sequence ID" value="GHI18331.1"/>
    <property type="molecule type" value="Genomic_DNA"/>
</dbReference>
<evidence type="ECO:0000313" key="3">
    <source>
        <dbReference type="Proteomes" id="UP000660554"/>
    </source>
</evidence>
<name>A0ABQ3NZY3_STRVG</name>
<protein>
    <submittedName>
        <fullName evidence="2">Uncharacterized protein</fullName>
    </submittedName>
</protein>
<evidence type="ECO:0000256" key="1">
    <source>
        <dbReference type="SAM" id="MobiDB-lite"/>
    </source>
</evidence>
<feature type="compositionally biased region" description="Polar residues" evidence="1">
    <location>
        <begin position="10"/>
        <end position="26"/>
    </location>
</feature>
<evidence type="ECO:0000313" key="2">
    <source>
        <dbReference type="EMBL" id="GHI18331.1"/>
    </source>
</evidence>
<sequence>MEALAGLRSNGPSEQDQPAGRSTGSCSDARRALPPGALDDDEFRALLEGWTSRPPALSSSYLDAVQRFREKEECFVRAAKIELHALPGL</sequence>
<accession>A0ABQ3NZY3</accession>
<comment type="caution">
    <text evidence="2">The sequence shown here is derived from an EMBL/GenBank/DDBJ whole genome shotgun (WGS) entry which is preliminary data.</text>
</comment>
<gene>
    <name evidence="2" type="ORF">Scinn_77940</name>
</gene>
<reference evidence="3" key="1">
    <citation type="submission" date="2020-09" db="EMBL/GenBank/DDBJ databases">
        <title>Whole genome shotgun sequence of Streptomyces cinnamonensis NBRC 15873.</title>
        <authorList>
            <person name="Komaki H."/>
            <person name="Tamura T."/>
        </authorList>
    </citation>
    <scope>NUCLEOTIDE SEQUENCE [LARGE SCALE GENOMIC DNA]</scope>
    <source>
        <strain evidence="3">NBRC 15873</strain>
    </source>
</reference>